<reference evidence="1 2" key="1">
    <citation type="journal article" date="2018" name="PLoS Genet.">
        <title>Population sequencing reveals clonal diversity and ancestral inbreeding in the grapevine cultivar Chardonnay.</title>
        <authorList>
            <person name="Roach M.J."/>
            <person name="Johnson D.L."/>
            <person name="Bohlmann J."/>
            <person name="van Vuuren H.J."/>
            <person name="Jones S.J."/>
            <person name="Pretorius I.S."/>
            <person name="Schmidt S.A."/>
            <person name="Borneman A.R."/>
        </authorList>
    </citation>
    <scope>NUCLEOTIDE SEQUENCE [LARGE SCALE GENOMIC DNA]</scope>
    <source>
        <strain evidence="2">cv. Chardonnay</strain>
        <tissue evidence="1">Leaf</tissue>
    </source>
</reference>
<organism evidence="1 2">
    <name type="scientific">Vitis vinifera</name>
    <name type="common">Grape</name>
    <dbReference type="NCBI Taxonomy" id="29760"/>
    <lineage>
        <taxon>Eukaryota</taxon>
        <taxon>Viridiplantae</taxon>
        <taxon>Streptophyta</taxon>
        <taxon>Embryophyta</taxon>
        <taxon>Tracheophyta</taxon>
        <taxon>Spermatophyta</taxon>
        <taxon>Magnoliopsida</taxon>
        <taxon>eudicotyledons</taxon>
        <taxon>Gunneridae</taxon>
        <taxon>Pentapetalae</taxon>
        <taxon>rosids</taxon>
        <taxon>Vitales</taxon>
        <taxon>Vitaceae</taxon>
        <taxon>Viteae</taxon>
        <taxon>Vitis</taxon>
    </lineage>
</organism>
<protein>
    <submittedName>
        <fullName evidence="1">Uncharacterized protein</fullName>
    </submittedName>
</protein>
<evidence type="ECO:0000313" key="1">
    <source>
        <dbReference type="EMBL" id="RVW15277.1"/>
    </source>
</evidence>
<sequence>MSDILCVHYYALIPFCDSALPFTDQLHLISRDPTLGLRGVLQSLPYLPDKWLAVTTFGQEIHADLVGRELRRVIDGENVTITNLEAEFVPRG</sequence>
<gene>
    <name evidence="1" type="ORF">CK203_081989</name>
</gene>
<name>A0A438BWJ6_VITVI</name>
<proteinExistence type="predicted"/>
<evidence type="ECO:0000313" key="2">
    <source>
        <dbReference type="Proteomes" id="UP000288805"/>
    </source>
</evidence>
<dbReference type="AlphaFoldDB" id="A0A438BWJ6"/>
<dbReference type="Proteomes" id="UP000288805">
    <property type="component" value="Unassembled WGS sequence"/>
</dbReference>
<comment type="caution">
    <text evidence="1">The sequence shown here is derived from an EMBL/GenBank/DDBJ whole genome shotgun (WGS) entry which is preliminary data.</text>
</comment>
<accession>A0A438BWJ6</accession>
<dbReference type="EMBL" id="QGNW01002603">
    <property type="protein sequence ID" value="RVW15277.1"/>
    <property type="molecule type" value="Genomic_DNA"/>
</dbReference>